<dbReference type="GO" id="GO:0005737">
    <property type="term" value="C:cytoplasm"/>
    <property type="evidence" value="ECO:0007669"/>
    <property type="project" value="UniProtKB-SubCell"/>
</dbReference>
<comment type="subcellular location">
    <subcellularLocation>
        <location evidence="4">Cytoplasm</location>
    </subcellularLocation>
</comment>
<name>A0A1G9RFI1_9BACT</name>
<protein>
    <recommendedName>
        <fullName evidence="4">Nucleoside triphosphate pyrophosphatase</fullName>
        <ecNumber evidence="4">3.6.1.9</ecNumber>
    </recommendedName>
    <alternativeName>
        <fullName evidence="4">Nucleotide pyrophosphatase</fullName>
        <shortName evidence="4">Nucleotide PPase</shortName>
    </alternativeName>
</protein>
<keyword evidence="3 4" id="KW-0546">Nucleotide metabolism</keyword>
<comment type="catalytic activity">
    <reaction evidence="4">
        <text>a ribonucleoside 5'-triphosphate + H2O = a ribonucleoside 5'-phosphate + diphosphate + H(+)</text>
        <dbReference type="Rhea" id="RHEA:23996"/>
        <dbReference type="ChEBI" id="CHEBI:15377"/>
        <dbReference type="ChEBI" id="CHEBI:15378"/>
        <dbReference type="ChEBI" id="CHEBI:33019"/>
        <dbReference type="ChEBI" id="CHEBI:58043"/>
        <dbReference type="ChEBI" id="CHEBI:61557"/>
        <dbReference type="EC" id="3.6.1.9"/>
    </reaction>
</comment>
<proteinExistence type="inferred from homology"/>
<sequence length="160" mass="17988">MVKDTDESFPATLPPAEVAEFLARQKADAFTEAEIAEAILITADTVVVLDTQVLNKPADPHVAFQMLSQLSGRVHEVYTGVCLRKNGKIVSFTDRTRVHFKTFEPTEINFYIEHYMPFDKAGAYGAQDWLGLVGIERIEGSYFNVMGLPTHRLYTALKEF</sequence>
<keyword evidence="2 4" id="KW-0378">Hydrolase</keyword>
<accession>A0A1G9RFI1</accession>
<evidence type="ECO:0000313" key="6">
    <source>
        <dbReference type="Proteomes" id="UP000198510"/>
    </source>
</evidence>
<dbReference type="InterPro" id="IPR003697">
    <property type="entry name" value="Maf-like"/>
</dbReference>
<keyword evidence="4" id="KW-0963">Cytoplasm</keyword>
<dbReference type="AlphaFoldDB" id="A0A1G9RFI1"/>
<keyword evidence="6" id="KW-1185">Reference proteome</keyword>
<dbReference type="EC" id="3.6.1.9" evidence="4"/>
<dbReference type="Proteomes" id="UP000198510">
    <property type="component" value="Unassembled WGS sequence"/>
</dbReference>
<comment type="similarity">
    <text evidence="4">Belongs to the Maf family.</text>
</comment>
<dbReference type="InterPro" id="IPR029001">
    <property type="entry name" value="ITPase-like_fam"/>
</dbReference>
<dbReference type="CDD" id="cd00555">
    <property type="entry name" value="Maf"/>
    <property type="match status" value="1"/>
</dbReference>
<comment type="function">
    <text evidence="4">Nucleoside triphosphate pyrophosphatase. May have a dual role in cell division arrest and in preventing the incorporation of modified nucleotides into cellular nucleic acids.</text>
</comment>
<evidence type="ECO:0000256" key="2">
    <source>
        <dbReference type="ARBA" id="ARBA00022801"/>
    </source>
</evidence>
<gene>
    <name evidence="5" type="ORF">SAMN05421823_111118</name>
</gene>
<evidence type="ECO:0000256" key="1">
    <source>
        <dbReference type="ARBA" id="ARBA00001968"/>
    </source>
</evidence>
<dbReference type="PANTHER" id="PTHR43213:SF5">
    <property type="entry name" value="BIFUNCTIONAL DTTP_UTP PYROPHOSPHATASE_METHYLTRANSFERASE PROTEIN-RELATED"/>
    <property type="match status" value="1"/>
</dbReference>
<dbReference type="GO" id="GO:0047429">
    <property type="term" value="F:nucleoside triphosphate diphosphatase activity"/>
    <property type="evidence" value="ECO:0007669"/>
    <property type="project" value="UniProtKB-EC"/>
</dbReference>
<evidence type="ECO:0000256" key="3">
    <source>
        <dbReference type="ARBA" id="ARBA00023080"/>
    </source>
</evidence>
<dbReference type="SUPFAM" id="SSF52972">
    <property type="entry name" value="ITPase-like"/>
    <property type="match status" value="1"/>
</dbReference>
<comment type="catalytic activity">
    <reaction evidence="4">
        <text>a 2'-deoxyribonucleoside 5'-triphosphate + H2O = a 2'-deoxyribonucleoside 5'-phosphate + diphosphate + H(+)</text>
        <dbReference type="Rhea" id="RHEA:44644"/>
        <dbReference type="ChEBI" id="CHEBI:15377"/>
        <dbReference type="ChEBI" id="CHEBI:15378"/>
        <dbReference type="ChEBI" id="CHEBI:33019"/>
        <dbReference type="ChEBI" id="CHEBI:61560"/>
        <dbReference type="ChEBI" id="CHEBI:65317"/>
        <dbReference type="EC" id="3.6.1.9"/>
    </reaction>
</comment>
<dbReference type="PANTHER" id="PTHR43213">
    <property type="entry name" value="BIFUNCTIONAL DTTP/UTP PYROPHOSPHATASE/METHYLTRANSFERASE PROTEIN-RELATED"/>
    <property type="match status" value="1"/>
</dbReference>
<organism evidence="5 6">
    <name type="scientific">Catalinimonas alkaloidigena</name>
    <dbReference type="NCBI Taxonomy" id="1075417"/>
    <lineage>
        <taxon>Bacteria</taxon>
        <taxon>Pseudomonadati</taxon>
        <taxon>Bacteroidota</taxon>
        <taxon>Cytophagia</taxon>
        <taxon>Cytophagales</taxon>
        <taxon>Catalimonadaceae</taxon>
        <taxon>Catalinimonas</taxon>
    </lineage>
</organism>
<dbReference type="GO" id="GO:0009117">
    <property type="term" value="P:nucleotide metabolic process"/>
    <property type="evidence" value="ECO:0007669"/>
    <property type="project" value="UniProtKB-KW"/>
</dbReference>
<reference evidence="5 6" key="1">
    <citation type="submission" date="2016-10" db="EMBL/GenBank/DDBJ databases">
        <authorList>
            <person name="de Groot N.N."/>
        </authorList>
    </citation>
    <scope>NUCLEOTIDE SEQUENCE [LARGE SCALE GENOMIC DNA]</scope>
    <source>
        <strain evidence="5 6">DSM 25186</strain>
    </source>
</reference>
<dbReference type="NCBIfam" id="TIGR00172">
    <property type="entry name" value="maf"/>
    <property type="match status" value="1"/>
</dbReference>
<evidence type="ECO:0000256" key="4">
    <source>
        <dbReference type="HAMAP-Rule" id="MF_00528"/>
    </source>
</evidence>
<dbReference type="Gene3D" id="3.90.950.10">
    <property type="match status" value="1"/>
</dbReference>
<dbReference type="STRING" id="1075417.SAMN05421823_111118"/>
<feature type="active site" description="Proton acceptor" evidence="4">
    <location>
        <position position="44"/>
    </location>
</feature>
<comment type="cofactor">
    <cofactor evidence="1 4">
        <name>a divalent metal cation</name>
        <dbReference type="ChEBI" id="CHEBI:60240"/>
    </cofactor>
</comment>
<evidence type="ECO:0000313" key="5">
    <source>
        <dbReference type="EMBL" id="SDM21215.1"/>
    </source>
</evidence>
<dbReference type="EMBL" id="FNFO01000011">
    <property type="protein sequence ID" value="SDM21215.1"/>
    <property type="molecule type" value="Genomic_DNA"/>
</dbReference>
<dbReference type="HAMAP" id="MF_00528">
    <property type="entry name" value="Maf"/>
    <property type="match status" value="1"/>
</dbReference>
<dbReference type="PIRSF" id="PIRSF006305">
    <property type="entry name" value="Maf"/>
    <property type="match status" value="1"/>
</dbReference>
<dbReference type="Pfam" id="PF02545">
    <property type="entry name" value="Maf"/>
    <property type="match status" value="1"/>
</dbReference>
<comment type="caution">
    <text evidence="4">Lacks conserved residue(s) required for the propagation of feature annotation.</text>
</comment>